<organism evidence="4 5">
    <name type="scientific">Mesobacillus jeotgali</name>
    <dbReference type="NCBI Taxonomy" id="129985"/>
    <lineage>
        <taxon>Bacteria</taxon>
        <taxon>Bacillati</taxon>
        <taxon>Bacillota</taxon>
        <taxon>Bacilli</taxon>
        <taxon>Bacillales</taxon>
        <taxon>Bacillaceae</taxon>
        <taxon>Mesobacillus</taxon>
    </lineage>
</organism>
<evidence type="ECO:0008006" key="6">
    <source>
        <dbReference type="Google" id="ProtNLM"/>
    </source>
</evidence>
<keyword evidence="2" id="KW-0442">Lipid degradation</keyword>
<dbReference type="PANTHER" id="PTHR10272:SF0">
    <property type="entry name" value="PLATELET-ACTIVATING FACTOR ACETYLHYDROLASE"/>
    <property type="match status" value="1"/>
</dbReference>
<accession>A0ABY9VL28</accession>
<reference evidence="4 5" key="1">
    <citation type="submission" date="2023-09" db="EMBL/GenBank/DDBJ databases">
        <title>Microbial mechanism of fulvic acid promoting antimony reduction mineralization in rice fields.</title>
        <authorList>
            <person name="Chen G."/>
            <person name="Lan J."/>
        </authorList>
    </citation>
    <scope>NUCLEOTIDE SEQUENCE [LARGE SCALE GENOMIC DNA]</scope>
    <source>
        <strain evidence="4 5">PS1</strain>
    </source>
</reference>
<dbReference type="EMBL" id="CP134494">
    <property type="protein sequence ID" value="WNF24620.1"/>
    <property type="molecule type" value="Genomic_DNA"/>
</dbReference>
<sequence length="333" mass="37452">MKGIGRAVRKINSMENNNIMLSVFYPAINQTEGPYTQIFIPSEEEALNIFIELGADKDHISELIVEFTNNANILDDQPLPVILFSPGIGVDRDLYTSLIKYLVENRYVVVTIGHILDTLFTVMEDGEILFQDESVRTLDFTDFQALKELLETRVSDIITVLDNLEDINGHDPLLKGIFNLSNTVGVGHSLGGAAMLETARKDSRLKACISLDGSLHLLEKEGEFHFPVLNLRQEQATCEEMMSVMKDVIAEAYTEGQEYLYQNSRDHRVFAKIRGADHMSFSDIPLIFNQGEDEERTGIYEAINEAVGAFLLRGQFSSISERIILINENGRVI</sequence>
<evidence type="ECO:0000256" key="3">
    <source>
        <dbReference type="ARBA" id="ARBA00023098"/>
    </source>
</evidence>
<evidence type="ECO:0000313" key="5">
    <source>
        <dbReference type="Proteomes" id="UP001303324"/>
    </source>
</evidence>
<dbReference type="Gene3D" id="3.40.50.1820">
    <property type="entry name" value="alpha/beta hydrolase"/>
    <property type="match status" value="1"/>
</dbReference>
<proteinExistence type="predicted"/>
<evidence type="ECO:0000256" key="1">
    <source>
        <dbReference type="ARBA" id="ARBA00022801"/>
    </source>
</evidence>
<dbReference type="InterPro" id="IPR029058">
    <property type="entry name" value="AB_hydrolase_fold"/>
</dbReference>
<keyword evidence="3" id="KW-0443">Lipid metabolism</keyword>
<protein>
    <recommendedName>
        <fullName evidence="6">Alpha/beta hydrolase</fullName>
    </recommendedName>
</protein>
<name>A0ABY9VL28_9BACI</name>
<keyword evidence="1" id="KW-0378">Hydrolase</keyword>
<dbReference type="Proteomes" id="UP001303324">
    <property type="component" value="Chromosome"/>
</dbReference>
<dbReference type="RefSeq" id="WP_311075531.1">
    <property type="nucleotide sequence ID" value="NZ_CP134494.1"/>
</dbReference>
<dbReference type="PANTHER" id="PTHR10272">
    <property type="entry name" value="PLATELET-ACTIVATING FACTOR ACETYLHYDROLASE"/>
    <property type="match status" value="1"/>
</dbReference>
<dbReference type="Pfam" id="PF03403">
    <property type="entry name" value="PAF-AH_p_II"/>
    <property type="match status" value="1"/>
</dbReference>
<keyword evidence="5" id="KW-1185">Reference proteome</keyword>
<evidence type="ECO:0000313" key="4">
    <source>
        <dbReference type="EMBL" id="WNF24620.1"/>
    </source>
</evidence>
<gene>
    <name evidence="4" type="ORF">RH061_09085</name>
</gene>
<dbReference type="SUPFAM" id="SSF53474">
    <property type="entry name" value="alpha/beta-Hydrolases"/>
    <property type="match status" value="1"/>
</dbReference>
<evidence type="ECO:0000256" key="2">
    <source>
        <dbReference type="ARBA" id="ARBA00022963"/>
    </source>
</evidence>